<evidence type="ECO:0000313" key="1">
    <source>
        <dbReference type="WBParaSite" id="maker-PairedContig_1002-snap-gene-0.23-mRNA-1"/>
    </source>
</evidence>
<sequence>MSLFVERGDGGEACVCVCRSRRHRRFVYARGRRCSSAGVVLGTQTSSSLAHQKSFPISVFTFTMTFKVVIYACSAFDRL</sequence>
<proteinExistence type="predicted"/>
<dbReference type="AlphaFoldDB" id="A0A1I8E8E8"/>
<reference evidence="1" key="1">
    <citation type="submission" date="2016-11" db="UniProtKB">
        <authorList>
            <consortium name="WormBaseParasite"/>
        </authorList>
    </citation>
    <scope>IDENTIFICATION</scope>
    <source>
        <strain evidence="1">pt0022</strain>
    </source>
</reference>
<name>A0A1I8E8E8_WUCBA</name>
<protein>
    <submittedName>
        <fullName evidence="1">Uncharacterized protein</fullName>
    </submittedName>
</protein>
<accession>A0A1I8E8E8</accession>
<dbReference type="WBParaSite" id="maker-PairedContig_1002-snap-gene-0.23-mRNA-1">
    <property type="protein sequence ID" value="maker-PairedContig_1002-snap-gene-0.23-mRNA-1"/>
    <property type="gene ID" value="maker-PairedContig_1002-snap-gene-0.23"/>
</dbReference>
<organism evidence="1">
    <name type="scientific">Wuchereria bancrofti</name>
    <dbReference type="NCBI Taxonomy" id="6293"/>
    <lineage>
        <taxon>Eukaryota</taxon>
        <taxon>Metazoa</taxon>
        <taxon>Ecdysozoa</taxon>
        <taxon>Nematoda</taxon>
        <taxon>Chromadorea</taxon>
        <taxon>Rhabditida</taxon>
        <taxon>Spirurina</taxon>
        <taxon>Spiruromorpha</taxon>
        <taxon>Filarioidea</taxon>
        <taxon>Onchocercidae</taxon>
        <taxon>Wuchereria</taxon>
    </lineage>
</organism>